<evidence type="ECO:0000313" key="8">
    <source>
        <dbReference type="Proteomes" id="UP000004956"/>
    </source>
</evidence>
<gene>
    <name evidence="7" type="ORF">HMPREF9440_02244</name>
</gene>
<sequence length="257" mass="29350">MAEILVVDDELGIRNVLSEVLADAGYYVSAAGSAQEARELVRTRRFELILLDIWMPGTDGITLLREWAHREEVHCPIVMMSGHASIEAAMQAVRDGAADFLEKPISLKRLLSTVETVIAKWKEAEYKKSQEQQTRRRPSAAEKMKANTTQLLPVFEIPEYELTVDFNLPHRDVLLALERAYFRTLLIYHNHSVSLVAKHSNMERTHLYRKVKALGINLEELRAPRLNDKGELIRDDRRDKLLASANAEPNRVPPKTF</sequence>
<dbReference type="InterPro" id="IPR011006">
    <property type="entry name" value="CheY-like_superfamily"/>
</dbReference>
<dbReference type="InterPro" id="IPR009057">
    <property type="entry name" value="Homeodomain-like_sf"/>
</dbReference>
<dbReference type="PROSITE" id="PS50110">
    <property type="entry name" value="RESPONSE_REGULATORY"/>
    <property type="match status" value="1"/>
</dbReference>
<evidence type="ECO:0000256" key="2">
    <source>
        <dbReference type="ARBA" id="ARBA00023012"/>
    </source>
</evidence>
<dbReference type="Proteomes" id="UP000004956">
    <property type="component" value="Unassembled WGS sequence"/>
</dbReference>
<evidence type="ECO:0000313" key="7">
    <source>
        <dbReference type="EMBL" id="EHY30414.1"/>
    </source>
</evidence>
<dbReference type="AlphaFoldDB" id="H3KHK0"/>
<dbReference type="FunFam" id="3.40.50.2300:FF:000018">
    <property type="entry name" value="DNA-binding transcriptional regulator NtrC"/>
    <property type="match status" value="1"/>
</dbReference>
<reference evidence="7 8" key="1">
    <citation type="submission" date="2011-11" db="EMBL/GenBank/DDBJ databases">
        <authorList>
            <person name="Weinstock G."/>
            <person name="Sodergren E."/>
            <person name="Clifton S."/>
            <person name="Fulton L."/>
            <person name="Fulton B."/>
            <person name="Courtney L."/>
            <person name="Fronick C."/>
            <person name="Harrison M."/>
            <person name="Strong C."/>
            <person name="Farmer C."/>
            <person name="Delahaunty K."/>
            <person name="Markovic C."/>
            <person name="Hall O."/>
            <person name="Minx P."/>
            <person name="Tomlinson C."/>
            <person name="Mitreva M."/>
            <person name="Hou S."/>
            <person name="Chen J."/>
            <person name="Wollam A."/>
            <person name="Pepin K.H."/>
            <person name="Johnson M."/>
            <person name="Bhonagiri V."/>
            <person name="Zhang X."/>
            <person name="Suruliraj S."/>
            <person name="Warren W."/>
            <person name="Chinwalla A."/>
            <person name="Mardis E.R."/>
            <person name="Wilson R.K."/>
        </authorList>
    </citation>
    <scope>NUCLEOTIDE SEQUENCE [LARGE SCALE GENOMIC DNA]</scope>
    <source>
        <strain evidence="7 8">YIT 11816</strain>
    </source>
</reference>
<dbReference type="STRING" id="762967.HMPREF9440_02244"/>
<dbReference type="HOGENOM" id="CLU_000445_69_6_4"/>
<accession>H3KHK0</accession>
<keyword evidence="3" id="KW-0805">Transcription regulation</keyword>
<dbReference type="PANTHER" id="PTHR44591">
    <property type="entry name" value="STRESS RESPONSE REGULATOR PROTEIN 1"/>
    <property type="match status" value="1"/>
</dbReference>
<dbReference type="OrthoDB" id="9808843at2"/>
<dbReference type="Gene3D" id="1.10.10.60">
    <property type="entry name" value="Homeodomain-like"/>
    <property type="match status" value="1"/>
</dbReference>
<evidence type="ECO:0000256" key="5">
    <source>
        <dbReference type="PROSITE-ProRule" id="PRU00169"/>
    </source>
</evidence>
<dbReference type="GO" id="GO:0000160">
    <property type="term" value="P:phosphorelay signal transduction system"/>
    <property type="evidence" value="ECO:0007669"/>
    <property type="project" value="UniProtKB-KW"/>
</dbReference>
<name>H3KHK0_9BURK</name>
<dbReference type="EMBL" id="AFBQ01000340">
    <property type="protein sequence ID" value="EHY30414.1"/>
    <property type="molecule type" value="Genomic_DNA"/>
</dbReference>
<dbReference type="SMART" id="SM00448">
    <property type="entry name" value="REC"/>
    <property type="match status" value="1"/>
</dbReference>
<evidence type="ECO:0000256" key="3">
    <source>
        <dbReference type="ARBA" id="ARBA00023015"/>
    </source>
</evidence>
<dbReference type="RefSeq" id="WP_008543531.1">
    <property type="nucleotide sequence ID" value="NZ_JH605011.1"/>
</dbReference>
<comment type="caution">
    <text evidence="7">The sequence shown here is derived from an EMBL/GenBank/DDBJ whole genome shotgun (WGS) entry which is preliminary data.</text>
</comment>
<feature type="domain" description="Response regulatory" evidence="6">
    <location>
        <begin position="3"/>
        <end position="118"/>
    </location>
</feature>
<keyword evidence="1 5" id="KW-0597">Phosphoprotein</keyword>
<dbReference type="InterPro" id="IPR050595">
    <property type="entry name" value="Bact_response_regulator"/>
</dbReference>
<dbReference type="PANTHER" id="PTHR44591:SF3">
    <property type="entry name" value="RESPONSE REGULATORY DOMAIN-CONTAINING PROTEIN"/>
    <property type="match status" value="1"/>
</dbReference>
<keyword evidence="4" id="KW-0804">Transcription</keyword>
<proteinExistence type="predicted"/>
<dbReference type="PATRIC" id="fig|762967.3.peg.1767"/>
<evidence type="ECO:0000259" key="6">
    <source>
        <dbReference type="PROSITE" id="PS50110"/>
    </source>
</evidence>
<dbReference type="Pfam" id="PF00072">
    <property type="entry name" value="Response_reg"/>
    <property type="match status" value="1"/>
</dbReference>
<dbReference type="InterPro" id="IPR001789">
    <property type="entry name" value="Sig_transdc_resp-reg_receiver"/>
</dbReference>
<protein>
    <submittedName>
        <fullName evidence="7">Response regulator receiver domain protein</fullName>
    </submittedName>
</protein>
<dbReference type="SUPFAM" id="SSF52172">
    <property type="entry name" value="CheY-like"/>
    <property type="match status" value="1"/>
</dbReference>
<evidence type="ECO:0000256" key="1">
    <source>
        <dbReference type="ARBA" id="ARBA00022553"/>
    </source>
</evidence>
<feature type="modified residue" description="4-aspartylphosphate" evidence="5">
    <location>
        <position position="52"/>
    </location>
</feature>
<evidence type="ECO:0000256" key="4">
    <source>
        <dbReference type="ARBA" id="ARBA00023163"/>
    </source>
</evidence>
<organism evidence="7 8">
    <name type="scientific">Sutterella parvirubra YIT 11816</name>
    <dbReference type="NCBI Taxonomy" id="762967"/>
    <lineage>
        <taxon>Bacteria</taxon>
        <taxon>Pseudomonadati</taxon>
        <taxon>Pseudomonadota</taxon>
        <taxon>Betaproteobacteria</taxon>
        <taxon>Burkholderiales</taxon>
        <taxon>Sutterellaceae</taxon>
        <taxon>Sutterella</taxon>
    </lineage>
</organism>
<keyword evidence="2" id="KW-0902">Two-component regulatory system</keyword>
<dbReference type="SUPFAM" id="SSF46689">
    <property type="entry name" value="Homeodomain-like"/>
    <property type="match status" value="1"/>
</dbReference>
<dbReference type="Gene3D" id="3.40.50.2300">
    <property type="match status" value="1"/>
</dbReference>
<keyword evidence="8" id="KW-1185">Reference proteome</keyword>